<evidence type="ECO:0000256" key="1">
    <source>
        <dbReference type="ARBA" id="ARBA00023118"/>
    </source>
</evidence>
<sequence>MKKLTYKVQFETPAFIGGADLKKADREKTDCEKADRGKAAKKAELRPASFIGILRWWWRVILATFYDSSEKIHEKESLIFGSSKRAGAVYLRLLSPENLKRCCGKEIDPYMFANRECIAEGTSFNVCVYTKKEYEEIVDNLCKLVFCWGSVGYRSRKGVGSLKLIEPRLGSEKEELKLLKDVYWRNILEKVEDFRDMTEKGFDDLPSLKNLKLLRRKLNSKDLREGLKEFREVYRNIRREDNNKTPEYNTIIKNFMQGKEINEQHVRVPNIVFGLPIQYKGSVMLTWKGPQNQTGNNRRASLFLFKVKDNYVYAIGFKSKLLLDGAKLYVKYLKLKGREGKEIDVDLSSVDLFEQAIKALEKGGFEEVKIE</sequence>
<proteinExistence type="predicted"/>
<dbReference type="RefSeq" id="WP_172838416.1">
    <property type="nucleotide sequence ID" value="NZ_LT670846.1"/>
</dbReference>
<evidence type="ECO:0000313" key="4">
    <source>
        <dbReference type="Proteomes" id="UP000189810"/>
    </source>
</evidence>
<evidence type="ECO:0000313" key="3">
    <source>
        <dbReference type="EMBL" id="SHK23664.1"/>
    </source>
</evidence>
<keyword evidence="4" id="KW-1185">Reference proteome</keyword>
<dbReference type="NCBIfam" id="TIGR01894">
    <property type="entry name" value="cas_TM1795_cmr1"/>
    <property type="match status" value="1"/>
</dbReference>
<gene>
    <name evidence="3" type="ORF">SAMN05444391_0391</name>
</gene>
<dbReference type="Pfam" id="PF03787">
    <property type="entry name" value="RAMPs"/>
    <property type="match status" value="1"/>
</dbReference>
<accession>A0A1M6QTW1</accession>
<dbReference type="GO" id="GO:0051607">
    <property type="term" value="P:defense response to virus"/>
    <property type="evidence" value="ECO:0007669"/>
    <property type="project" value="UniProtKB-KW"/>
</dbReference>
<keyword evidence="1" id="KW-0051">Antiviral defense</keyword>
<dbReference type="InterPro" id="IPR007522">
    <property type="entry name" value="CRISPR-assoc_prot_TM1795"/>
</dbReference>
<name>A0A1M6QTW1_9AQUI</name>
<dbReference type="Proteomes" id="UP000189810">
    <property type="component" value="Chromosome I"/>
</dbReference>
<dbReference type="AlphaFoldDB" id="A0A1M6QTW1"/>
<organism evidence="3 4">
    <name type="scientific">Thermocrinis minervae</name>
    <dbReference type="NCBI Taxonomy" id="381751"/>
    <lineage>
        <taxon>Bacteria</taxon>
        <taxon>Pseudomonadati</taxon>
        <taxon>Aquificota</taxon>
        <taxon>Aquificia</taxon>
        <taxon>Aquificales</taxon>
        <taxon>Aquificaceae</taxon>
        <taxon>Thermocrinis</taxon>
    </lineage>
</organism>
<dbReference type="EMBL" id="LT670846">
    <property type="protein sequence ID" value="SHK23664.1"/>
    <property type="molecule type" value="Genomic_DNA"/>
</dbReference>
<evidence type="ECO:0000259" key="2">
    <source>
        <dbReference type="Pfam" id="PF03787"/>
    </source>
</evidence>
<dbReference type="STRING" id="381751.SAMN05444391_0391"/>
<dbReference type="InterPro" id="IPR005537">
    <property type="entry name" value="RAMP_III_fam"/>
</dbReference>
<protein>
    <submittedName>
        <fullName evidence="3">CRISPR type III-B/RAMP module RAMP protein Cmr1</fullName>
    </submittedName>
</protein>
<feature type="domain" description="CRISPR type III-associated protein" evidence="2">
    <location>
        <begin position="8"/>
        <end position="163"/>
    </location>
</feature>
<reference evidence="3 4" key="1">
    <citation type="submission" date="2016-11" db="EMBL/GenBank/DDBJ databases">
        <authorList>
            <person name="Jaros S."/>
            <person name="Januszkiewicz K."/>
            <person name="Wedrychowicz H."/>
        </authorList>
    </citation>
    <scope>NUCLEOTIDE SEQUENCE [LARGE SCALE GENOMIC DNA]</scope>
    <source>
        <strain evidence="3 4">DSM 19557</strain>
    </source>
</reference>